<feature type="signal peptide" evidence="7">
    <location>
        <begin position="1"/>
        <end position="28"/>
    </location>
</feature>
<evidence type="ECO:0000256" key="3">
    <source>
        <dbReference type="ARBA" id="ARBA00023157"/>
    </source>
</evidence>
<evidence type="ECO:0000259" key="8">
    <source>
        <dbReference type="SMART" id="SM00499"/>
    </source>
</evidence>
<evidence type="ECO:0000256" key="4">
    <source>
        <dbReference type="ARBA" id="ARBA00023180"/>
    </source>
</evidence>
<dbReference type="PANTHER" id="PTHR33044">
    <property type="entry name" value="BIFUNCTIONAL INHIBITOR/LIPID-TRANSFER PROTEIN/SEED STORAGE 2S ALBUMIN SUPERFAMILY PROTEIN-RELATED"/>
    <property type="match status" value="1"/>
</dbReference>
<evidence type="ECO:0000256" key="5">
    <source>
        <dbReference type="SAM" id="MobiDB-lite"/>
    </source>
</evidence>
<comment type="similarity">
    <text evidence="1">Belongs to the plant LTP family.</text>
</comment>
<evidence type="ECO:0000256" key="6">
    <source>
        <dbReference type="SAM" id="Phobius"/>
    </source>
</evidence>
<sequence>MATLSSSSSSRLPFLLVLLLCCASFGGSDFAHDKAECQDTLVSLATCLTYVEGQAKAPTPDCCDGLSKILSKNRTCLCVLIKDRNEPGLGIKFNATLAMDLPTVCHASSNISECPKLLGLPPHSKEAQIFEEYGKANQGSASSGHAADGSVATPATSSPTTSSGHEINGGRCSRYVEGTKWLRLVVGGVWVTPLLLVATLV</sequence>
<feature type="compositionally biased region" description="Low complexity" evidence="5">
    <location>
        <begin position="139"/>
        <end position="163"/>
    </location>
</feature>
<organism evidence="9 10">
    <name type="scientific">Musa troglodytarum</name>
    <name type="common">fe'i banana</name>
    <dbReference type="NCBI Taxonomy" id="320322"/>
    <lineage>
        <taxon>Eukaryota</taxon>
        <taxon>Viridiplantae</taxon>
        <taxon>Streptophyta</taxon>
        <taxon>Embryophyta</taxon>
        <taxon>Tracheophyta</taxon>
        <taxon>Spermatophyta</taxon>
        <taxon>Magnoliopsida</taxon>
        <taxon>Liliopsida</taxon>
        <taxon>Zingiberales</taxon>
        <taxon>Musaceae</taxon>
        <taxon>Musa</taxon>
    </lineage>
</organism>
<gene>
    <name evidence="9" type="ORF">MUK42_29564</name>
</gene>
<dbReference type="SMART" id="SM00499">
    <property type="entry name" value="AAI"/>
    <property type="match status" value="1"/>
</dbReference>
<feature type="transmembrane region" description="Helical" evidence="6">
    <location>
        <begin position="181"/>
        <end position="200"/>
    </location>
</feature>
<evidence type="ECO:0000256" key="2">
    <source>
        <dbReference type="ARBA" id="ARBA00022729"/>
    </source>
</evidence>
<feature type="domain" description="Bifunctional inhibitor/plant lipid transfer protein/seed storage helical" evidence="8">
    <location>
        <begin position="37"/>
        <end position="114"/>
    </location>
</feature>
<accession>A0A9E7FGL7</accession>
<evidence type="ECO:0000313" key="9">
    <source>
        <dbReference type="EMBL" id="URD95544.1"/>
    </source>
</evidence>
<dbReference type="Gene3D" id="1.10.110.10">
    <property type="entry name" value="Plant lipid-transfer and hydrophobic proteins"/>
    <property type="match status" value="1"/>
</dbReference>
<keyword evidence="10" id="KW-1185">Reference proteome</keyword>
<dbReference type="InterPro" id="IPR043325">
    <property type="entry name" value="LTSS"/>
</dbReference>
<dbReference type="Pfam" id="PF14368">
    <property type="entry name" value="LTP_2"/>
    <property type="match status" value="1"/>
</dbReference>
<keyword evidence="4" id="KW-0325">Glycoprotein</keyword>
<dbReference type="CDD" id="cd00010">
    <property type="entry name" value="AAI_LTSS"/>
    <property type="match status" value="1"/>
</dbReference>
<evidence type="ECO:0000313" key="10">
    <source>
        <dbReference type="Proteomes" id="UP001055439"/>
    </source>
</evidence>
<dbReference type="InterPro" id="IPR016140">
    <property type="entry name" value="Bifunc_inhib/LTP/seed_store"/>
</dbReference>
<dbReference type="AlphaFoldDB" id="A0A9E7FGL7"/>
<dbReference type="OrthoDB" id="1938537at2759"/>
<dbReference type="Proteomes" id="UP001055439">
    <property type="component" value="Chromosome 4"/>
</dbReference>
<feature type="region of interest" description="Disordered" evidence="5">
    <location>
        <begin position="137"/>
        <end position="169"/>
    </location>
</feature>
<protein>
    <submittedName>
        <fullName evidence="9">Protease inhibitor/seed storage/LTP family</fullName>
    </submittedName>
</protein>
<keyword evidence="6" id="KW-0812">Transmembrane</keyword>
<reference evidence="9" key="1">
    <citation type="submission" date="2022-05" db="EMBL/GenBank/DDBJ databases">
        <title>The Musa troglodytarum L. genome provides insights into the mechanism of non-climacteric behaviour and enrichment of carotenoids.</title>
        <authorList>
            <person name="Wang J."/>
        </authorList>
    </citation>
    <scope>NUCLEOTIDE SEQUENCE</scope>
    <source>
        <tissue evidence="9">Leaf</tissue>
    </source>
</reference>
<keyword evidence="3" id="KW-1015">Disulfide bond</keyword>
<evidence type="ECO:0000256" key="1">
    <source>
        <dbReference type="ARBA" id="ARBA00009748"/>
    </source>
</evidence>
<keyword evidence="2 7" id="KW-0732">Signal</keyword>
<keyword evidence="6" id="KW-0472">Membrane</keyword>
<dbReference type="InterPro" id="IPR036312">
    <property type="entry name" value="Bifun_inhib/LTP/seed_sf"/>
</dbReference>
<proteinExistence type="inferred from homology"/>
<keyword evidence="6" id="KW-1133">Transmembrane helix</keyword>
<name>A0A9E7FGL7_9LILI</name>
<dbReference type="EMBL" id="CP097506">
    <property type="protein sequence ID" value="URD95544.1"/>
    <property type="molecule type" value="Genomic_DNA"/>
</dbReference>
<feature type="chain" id="PRO_5038498915" evidence="7">
    <location>
        <begin position="29"/>
        <end position="201"/>
    </location>
</feature>
<evidence type="ECO:0000256" key="7">
    <source>
        <dbReference type="SAM" id="SignalP"/>
    </source>
</evidence>
<dbReference type="SUPFAM" id="SSF47699">
    <property type="entry name" value="Bifunctional inhibitor/lipid-transfer protein/seed storage 2S albumin"/>
    <property type="match status" value="1"/>
</dbReference>